<dbReference type="HOGENOM" id="CLU_012560_5_1_1"/>
<dbReference type="Gene3D" id="1.20.5.1160">
    <property type="entry name" value="Vasodilator-stimulated phosphoprotein"/>
    <property type="match status" value="1"/>
</dbReference>
<feature type="coiled-coil region" evidence="5">
    <location>
        <begin position="99"/>
        <end position="147"/>
    </location>
</feature>
<dbReference type="Gene3D" id="1.20.5.170">
    <property type="match status" value="1"/>
</dbReference>
<dbReference type="FunFam" id="1.20.5.500:FF:000001">
    <property type="entry name" value="Type II keratin 23"/>
    <property type="match status" value="1"/>
</dbReference>
<reference evidence="7" key="2">
    <citation type="submission" date="2025-08" db="UniProtKB">
        <authorList>
            <consortium name="Ensembl"/>
        </authorList>
    </citation>
    <scope>IDENTIFICATION</scope>
</reference>
<dbReference type="InterPro" id="IPR003054">
    <property type="entry name" value="Keratin_II"/>
</dbReference>
<reference evidence="8" key="1">
    <citation type="submission" date="2011-08" db="EMBL/GenBank/DDBJ databases">
        <title>The draft genome of Latimeria chalumnae.</title>
        <authorList>
            <person name="Di Palma F."/>
            <person name="Alfoldi J."/>
            <person name="Johnson J."/>
            <person name="Berlin A."/>
            <person name="Gnerre S."/>
            <person name="Jaffe D."/>
            <person name="MacCallum I."/>
            <person name="Young S."/>
            <person name="Walker B.J."/>
            <person name="Lander E."/>
            <person name="Lindblad-Toh K."/>
        </authorList>
    </citation>
    <scope>NUCLEOTIDE SEQUENCE [LARGE SCALE GENOMIC DNA]</scope>
    <source>
        <strain evidence="8">Wild caught</strain>
    </source>
</reference>
<feature type="domain" description="IF rod" evidence="6">
    <location>
        <begin position="45"/>
        <end position="356"/>
    </location>
</feature>
<evidence type="ECO:0000313" key="7">
    <source>
        <dbReference type="Ensembl" id="ENSLACP00000020340.1"/>
    </source>
</evidence>
<dbReference type="eggNOG" id="ENOG502R32T">
    <property type="taxonomic scope" value="Eukaryota"/>
</dbReference>
<dbReference type="InterPro" id="IPR039008">
    <property type="entry name" value="IF_rod_dom"/>
</dbReference>
<dbReference type="FunFam" id="1.20.5.170:FF:000004">
    <property type="entry name" value="Keratin, type II cytoskeletal 5"/>
    <property type="match status" value="1"/>
</dbReference>
<dbReference type="Proteomes" id="UP000008672">
    <property type="component" value="Unassembled WGS sequence"/>
</dbReference>
<dbReference type="EMBL" id="AFYH01001346">
    <property type="status" value="NOT_ANNOTATED_CDS"/>
    <property type="molecule type" value="Genomic_DNA"/>
</dbReference>
<feature type="coiled-coil region" evidence="5">
    <location>
        <begin position="255"/>
        <end position="335"/>
    </location>
</feature>
<sequence length="356" mass="40985">SSSKTQSSSSGHGSQGYTTVSYNKSILDPLHLEVDPNIHHIRAQEKDQIKSLNNKFASFIDKVRYLEQQNKMLETKWNLLQARGPGSKSNVDGMFDAYLNNLRRQHDFIRSEKDKLLSELGYMQGQVEDLKTKYEDEVNRRTGLENDFVYLKKDVDEAFLIKSDLEDKLAGVTDEVNFLRSIFDEEISEMQTQIKDTSVIVELNNSRNLDLDNIITEVKSQYEQMAQKSRNEAEAAYRSKVDDLSTTAGKYGDEVRTTKSKITDLTRTISRYNNEIETLKGQRTAIETNIREAEERGELSIRDAKARVMELETALQRAKQDMAKQLREYQKLMNIKLGLDIEIATYRKLLEGEEGR</sequence>
<keyword evidence="8" id="KW-1185">Reference proteome</keyword>
<organism evidence="7 8">
    <name type="scientific">Latimeria chalumnae</name>
    <name type="common">Coelacanth</name>
    <dbReference type="NCBI Taxonomy" id="7897"/>
    <lineage>
        <taxon>Eukaryota</taxon>
        <taxon>Metazoa</taxon>
        <taxon>Chordata</taxon>
        <taxon>Craniata</taxon>
        <taxon>Vertebrata</taxon>
        <taxon>Euteleostomi</taxon>
        <taxon>Coelacanthiformes</taxon>
        <taxon>Coelacanthidae</taxon>
        <taxon>Latimeria</taxon>
    </lineage>
</organism>
<keyword evidence="1 4" id="KW-0403">Intermediate filament</keyword>
<evidence type="ECO:0000256" key="2">
    <source>
        <dbReference type="ARBA" id="ARBA00023054"/>
    </source>
</evidence>
<dbReference type="PROSITE" id="PS51842">
    <property type="entry name" value="IF_ROD_2"/>
    <property type="match status" value="1"/>
</dbReference>
<protein>
    <recommendedName>
        <fullName evidence="6">IF rod domain-containing protein</fullName>
    </recommendedName>
</protein>
<dbReference type="PROSITE" id="PS00226">
    <property type="entry name" value="IF_ROD_1"/>
    <property type="match status" value="1"/>
</dbReference>
<dbReference type="PANTHER" id="PTHR45616:SF22">
    <property type="entry name" value="SFI1 SPINDLE BODY DOMAIN-CONTAINING PROTEIN"/>
    <property type="match status" value="1"/>
</dbReference>
<dbReference type="SUPFAM" id="SSF64593">
    <property type="entry name" value="Intermediate filament protein, coiled coil region"/>
    <property type="match status" value="2"/>
</dbReference>
<reference evidence="7" key="3">
    <citation type="submission" date="2025-09" db="UniProtKB">
        <authorList>
            <consortium name="Ensembl"/>
        </authorList>
    </citation>
    <scope>IDENTIFICATION</scope>
</reference>
<keyword evidence="2 5" id="KW-0175">Coiled coil</keyword>
<dbReference type="Pfam" id="PF00038">
    <property type="entry name" value="Filament"/>
    <property type="match status" value="1"/>
</dbReference>
<dbReference type="InterPro" id="IPR018039">
    <property type="entry name" value="IF_conserved"/>
</dbReference>
<dbReference type="PRINTS" id="PR01276">
    <property type="entry name" value="TYPE2KERATIN"/>
</dbReference>
<evidence type="ECO:0000256" key="1">
    <source>
        <dbReference type="ARBA" id="ARBA00022754"/>
    </source>
</evidence>
<dbReference type="PANTHER" id="PTHR45616">
    <property type="entry name" value="GATA-TYPE DOMAIN-CONTAINING PROTEIN"/>
    <property type="match status" value="1"/>
</dbReference>
<evidence type="ECO:0000256" key="3">
    <source>
        <dbReference type="ARBA" id="ARBA00061646"/>
    </source>
</evidence>
<evidence type="ECO:0000256" key="5">
    <source>
        <dbReference type="SAM" id="Coils"/>
    </source>
</evidence>
<comment type="similarity">
    <text evidence="3 4">Belongs to the intermediate filament family.</text>
</comment>
<dbReference type="Ensembl" id="ENSLACT00000020480.1">
    <property type="protein sequence ID" value="ENSLACP00000020340.1"/>
    <property type="gene ID" value="ENSLACG00000017872.1"/>
</dbReference>
<proteinExistence type="inferred from homology"/>
<dbReference type="AlphaFoldDB" id="H3BEL9"/>
<name>H3BEL9_LATCH</name>
<dbReference type="Bgee" id="ENSLACG00000017872">
    <property type="expression patterns" value="Expressed in pectoral fin and 4 other cell types or tissues"/>
</dbReference>
<evidence type="ECO:0000259" key="6">
    <source>
        <dbReference type="PROSITE" id="PS51842"/>
    </source>
</evidence>
<accession>H3BEL9</accession>
<dbReference type="Gene3D" id="1.20.5.500">
    <property type="entry name" value="Single helix bin"/>
    <property type="match status" value="1"/>
</dbReference>
<dbReference type="OMA" id="QINFERD"/>
<dbReference type="FunFam" id="1.20.5.1160:FF:000001">
    <property type="entry name" value="Keratin type II"/>
    <property type="match status" value="1"/>
</dbReference>
<dbReference type="InParanoid" id="H3BEL9"/>
<evidence type="ECO:0000256" key="4">
    <source>
        <dbReference type="RuleBase" id="RU000685"/>
    </source>
</evidence>
<dbReference type="GO" id="GO:0045095">
    <property type="term" value="C:keratin filament"/>
    <property type="evidence" value="ECO:0007669"/>
    <property type="project" value="InterPro"/>
</dbReference>
<dbReference type="SMART" id="SM01391">
    <property type="entry name" value="Filament"/>
    <property type="match status" value="1"/>
</dbReference>
<dbReference type="GeneTree" id="ENSGT00940000161090"/>
<evidence type="ECO:0000313" key="8">
    <source>
        <dbReference type="Proteomes" id="UP000008672"/>
    </source>
</evidence>
<dbReference type="STRING" id="7897.ENSLACP00000020340"/>
<gene>
    <name evidence="7" type="primary">SI:DKEY-222F2.1</name>
</gene>